<organism evidence="1 2">
    <name type="scientific">Marilutibacter maris</name>
    <dbReference type="NCBI Taxonomy" id="1605891"/>
    <lineage>
        <taxon>Bacteria</taxon>
        <taxon>Pseudomonadati</taxon>
        <taxon>Pseudomonadota</taxon>
        <taxon>Gammaproteobacteria</taxon>
        <taxon>Lysobacterales</taxon>
        <taxon>Lysobacteraceae</taxon>
        <taxon>Marilutibacter</taxon>
    </lineage>
</organism>
<keyword evidence="2" id="KW-1185">Reference proteome</keyword>
<evidence type="ECO:0000313" key="2">
    <source>
        <dbReference type="Proteomes" id="UP000249447"/>
    </source>
</evidence>
<accession>A0A2U9TGH4</accession>
<evidence type="ECO:0000313" key="1">
    <source>
        <dbReference type="EMBL" id="AWV07270.1"/>
    </source>
</evidence>
<dbReference type="KEGG" id="lmb:C9I47_1569"/>
<dbReference type="Proteomes" id="UP000249447">
    <property type="component" value="Chromosome"/>
</dbReference>
<dbReference type="AlphaFoldDB" id="A0A2U9TGH4"/>
<evidence type="ECO:0008006" key="3">
    <source>
        <dbReference type="Google" id="ProtNLM"/>
    </source>
</evidence>
<gene>
    <name evidence="1" type="ORF">C9I47_1569</name>
</gene>
<proteinExistence type="predicted"/>
<reference evidence="1 2" key="1">
    <citation type="submission" date="2018-05" db="EMBL/GenBank/DDBJ databases">
        <title>The complete genome of Lysobacter maris HZ9B, a marine bacterium antagonistic against terrestrial plant pathogens.</title>
        <authorList>
            <person name="Zhang X.-Q."/>
        </authorList>
    </citation>
    <scope>NUCLEOTIDE SEQUENCE [LARGE SCALE GENOMIC DNA]</scope>
    <source>
        <strain evidence="1 2">HZ9B</strain>
    </source>
</reference>
<sequence>MYAEAYMSSEQHPIFVPNGFHISTRPIEVFANYVLSNVELDHHGAPAYGGGGLGKTSAQEYLTQNVSRWLVDHDNRPIGVASRLIMPSGQRRSDGAFYTALNTRLNLTTSDRLTPQRGKDRIVNFVKTRCGQADLPLMVMFIDNAQRITRAEYDYLADIDEQVTDAKLRLFIVFVRQNDATGVNAQDDWAGYPSHLLRRWFMSTHAFQPLMGLAEITHALDRYDHFATWPKPDMPFSRFFARGAYDSGWRLAVQAGLILEGVIALRAENRLPASDAWPMATFTLTVRHLLASAAEDRGFSEFTPAHVRAALLASGYLRLEYVRANLISGDEAAQHA</sequence>
<protein>
    <recommendedName>
        <fullName evidence="3">ATP-binding protein</fullName>
    </recommendedName>
</protein>
<name>A0A2U9TGH4_9GAMM</name>
<dbReference type="EMBL" id="CP029843">
    <property type="protein sequence ID" value="AWV07270.1"/>
    <property type="molecule type" value="Genomic_DNA"/>
</dbReference>